<evidence type="ECO:0000256" key="1">
    <source>
        <dbReference type="ARBA" id="ARBA00022475"/>
    </source>
</evidence>
<dbReference type="InterPro" id="IPR011919">
    <property type="entry name" value="Cell_div_ZipA"/>
</dbReference>
<keyword evidence="5 11" id="KW-1133">Transmembrane helix</keyword>
<keyword evidence="14" id="KW-1185">Reference proteome</keyword>
<reference evidence="13 14" key="1">
    <citation type="submission" date="2021-03" db="EMBL/GenBank/DDBJ databases">
        <title>Thiomicrorhabdus sp.nov.,novel sulfur-oxidizing bacteria isolated from coastal sediment.</title>
        <authorList>
            <person name="Liu X."/>
        </authorList>
    </citation>
    <scope>NUCLEOTIDE SEQUENCE [LARGE SCALE GENOMIC DNA]</scope>
    <source>
        <strain evidence="13 14">6S2-11</strain>
    </source>
</reference>
<evidence type="ECO:0000256" key="2">
    <source>
        <dbReference type="ARBA" id="ARBA00022519"/>
    </source>
</evidence>
<comment type="similarity">
    <text evidence="8">Belongs to the ZipA family.</text>
</comment>
<evidence type="ECO:0000256" key="3">
    <source>
        <dbReference type="ARBA" id="ARBA00022618"/>
    </source>
</evidence>
<sequence>MAELNELSIVLIVLMAIIIASIVILGQRKKKKYQESAEKAKQQSQELRAQSKATPSKDAARFEDGRIIPSKKPFGRNANEAHGDADNNEPYISDIDESQINPNQQELSFDPEPSIGNVETETAQVKQNHKVTAVPSDNSNNANDSVTEEAPELRDIAQQAIDNLVESDQISESSEEIVSENSESNLQSENKDSQERQRLALEKIMNSDRVEPKTFALIVMGQQQIDLTDIHQFMMANNLRHTHQGFYEYQDNQGNMIFQAVNMLKPGTFPLNPSLKDKTPGVMFILDLPTPYSTAPAAMHNFITVARKLANRTDAQVFNEEQHVVGEHYYHSLRDSALGYESQKLVN</sequence>
<protein>
    <recommendedName>
        <fullName evidence="8">Cell division protein ZipA</fullName>
    </recommendedName>
</protein>
<accession>A0ABS3Q2N0</accession>
<keyword evidence="3 8" id="KW-0132">Cell division</keyword>
<evidence type="ECO:0000256" key="7">
    <source>
        <dbReference type="ARBA" id="ARBA00023306"/>
    </source>
</evidence>
<dbReference type="Gene3D" id="3.30.1400.10">
    <property type="entry name" value="ZipA, C-terminal FtsZ-binding domain"/>
    <property type="match status" value="1"/>
</dbReference>
<organism evidence="13 14">
    <name type="scientific">Thiomicrorhabdus marina</name>
    <dbReference type="NCBI Taxonomy" id="2818442"/>
    <lineage>
        <taxon>Bacteria</taxon>
        <taxon>Pseudomonadati</taxon>
        <taxon>Pseudomonadota</taxon>
        <taxon>Gammaproteobacteria</taxon>
        <taxon>Thiotrichales</taxon>
        <taxon>Piscirickettsiaceae</taxon>
        <taxon>Thiomicrorhabdus</taxon>
    </lineage>
</organism>
<dbReference type="InterPro" id="IPR036765">
    <property type="entry name" value="ZipA_FtsZ-bd_C_sf"/>
</dbReference>
<dbReference type="EMBL" id="JAGETV010000004">
    <property type="protein sequence ID" value="MBO1926594.1"/>
    <property type="molecule type" value="Genomic_DNA"/>
</dbReference>
<feature type="transmembrane region" description="Helical" evidence="11">
    <location>
        <begin position="6"/>
        <end position="26"/>
    </location>
</feature>
<evidence type="ECO:0000313" key="14">
    <source>
        <dbReference type="Proteomes" id="UP000664835"/>
    </source>
</evidence>
<dbReference type="RefSeq" id="WP_208147914.1">
    <property type="nucleotide sequence ID" value="NZ_JAGETV010000004.1"/>
</dbReference>
<feature type="region of interest" description="Disordered" evidence="10">
    <location>
        <begin position="36"/>
        <end position="95"/>
    </location>
</feature>
<evidence type="ECO:0000256" key="8">
    <source>
        <dbReference type="RuleBase" id="RU003612"/>
    </source>
</evidence>
<comment type="caution">
    <text evidence="13">The sequence shown here is derived from an EMBL/GenBank/DDBJ whole genome shotgun (WGS) entry which is preliminary data.</text>
</comment>
<evidence type="ECO:0000313" key="13">
    <source>
        <dbReference type="EMBL" id="MBO1926594.1"/>
    </source>
</evidence>
<evidence type="ECO:0000256" key="4">
    <source>
        <dbReference type="ARBA" id="ARBA00022692"/>
    </source>
</evidence>
<feature type="domain" description="ZipA C-terminal FtsZ-binding" evidence="12">
    <location>
        <begin position="211"/>
        <end position="337"/>
    </location>
</feature>
<dbReference type="SMART" id="SM00771">
    <property type="entry name" value="ZipA_C"/>
    <property type="match status" value="1"/>
</dbReference>
<evidence type="ECO:0000256" key="9">
    <source>
        <dbReference type="RuleBase" id="RU003613"/>
    </source>
</evidence>
<evidence type="ECO:0000256" key="10">
    <source>
        <dbReference type="SAM" id="MobiDB-lite"/>
    </source>
</evidence>
<name>A0ABS3Q2N0_9GAMM</name>
<dbReference type="Proteomes" id="UP000664835">
    <property type="component" value="Unassembled WGS sequence"/>
</dbReference>
<dbReference type="PANTHER" id="PTHR38685:SF1">
    <property type="entry name" value="CELL DIVISION PROTEIN ZIPA"/>
    <property type="match status" value="1"/>
</dbReference>
<feature type="compositionally biased region" description="Polar residues" evidence="10">
    <location>
        <begin position="42"/>
        <end position="54"/>
    </location>
</feature>
<gene>
    <name evidence="13" type="ORF">J3998_03310</name>
</gene>
<comment type="function">
    <text evidence="8">Essential cell division protein that stabilizes the FtsZ protofilaments by cross-linking them and that serves as a cytoplasmic membrane anchor for the Z ring. Also required for the recruitment to the septal ring of downstream cell division proteins.</text>
</comment>
<evidence type="ECO:0000256" key="5">
    <source>
        <dbReference type="ARBA" id="ARBA00022989"/>
    </source>
</evidence>
<keyword evidence="4 9" id="KW-0812">Transmembrane</keyword>
<proteinExistence type="inferred from homology"/>
<comment type="subcellular location">
    <subcellularLocation>
        <location evidence="9">Cell inner membrane</location>
        <topology evidence="9">Single-pass type I membrane protein</topology>
    </subcellularLocation>
</comment>
<keyword evidence="1 9" id="KW-1003">Cell membrane</keyword>
<feature type="compositionally biased region" description="Low complexity" evidence="10">
    <location>
        <begin position="179"/>
        <end position="188"/>
    </location>
</feature>
<keyword evidence="2 9" id="KW-0997">Cell inner membrane</keyword>
<feature type="region of interest" description="Disordered" evidence="10">
    <location>
        <begin position="167"/>
        <end position="195"/>
    </location>
</feature>
<dbReference type="SUPFAM" id="SSF64383">
    <property type="entry name" value="Cell-division protein ZipA, C-terminal domain"/>
    <property type="match status" value="1"/>
</dbReference>
<evidence type="ECO:0000256" key="11">
    <source>
        <dbReference type="SAM" id="Phobius"/>
    </source>
</evidence>
<dbReference type="Pfam" id="PF04354">
    <property type="entry name" value="ZipA_C"/>
    <property type="match status" value="1"/>
</dbReference>
<keyword evidence="6 9" id="KW-0472">Membrane</keyword>
<evidence type="ECO:0000259" key="12">
    <source>
        <dbReference type="SMART" id="SM00771"/>
    </source>
</evidence>
<dbReference type="PANTHER" id="PTHR38685">
    <property type="entry name" value="CELL DIVISION PROTEIN ZIPA"/>
    <property type="match status" value="1"/>
</dbReference>
<keyword evidence="7 8" id="KW-0131">Cell cycle</keyword>
<dbReference type="InterPro" id="IPR007449">
    <property type="entry name" value="ZipA_FtsZ-bd_C"/>
</dbReference>
<evidence type="ECO:0000256" key="6">
    <source>
        <dbReference type="ARBA" id="ARBA00023136"/>
    </source>
</evidence>